<dbReference type="PANTHER" id="PTHR19957">
    <property type="entry name" value="SYNTAXIN"/>
    <property type="match status" value="1"/>
</dbReference>
<feature type="domain" description="T-SNARE coiled-coil homology" evidence="10">
    <location>
        <begin position="251"/>
        <end position="313"/>
    </location>
</feature>
<evidence type="ECO:0000256" key="8">
    <source>
        <dbReference type="SAM" id="Coils"/>
    </source>
</evidence>
<dbReference type="Pfam" id="PF11416">
    <property type="entry name" value="Syntaxin-5_N"/>
    <property type="match status" value="1"/>
</dbReference>
<keyword evidence="3" id="KW-0813">Transport</keyword>
<evidence type="ECO:0000256" key="4">
    <source>
        <dbReference type="ARBA" id="ARBA00022692"/>
    </source>
</evidence>
<evidence type="ECO:0000256" key="5">
    <source>
        <dbReference type="ARBA" id="ARBA00022989"/>
    </source>
</evidence>
<dbReference type="InterPro" id="IPR000727">
    <property type="entry name" value="T_SNARE_dom"/>
</dbReference>
<reference evidence="12" key="1">
    <citation type="submission" date="2025-08" db="UniProtKB">
        <authorList>
            <consortium name="RefSeq"/>
        </authorList>
    </citation>
    <scope>IDENTIFICATION</scope>
</reference>
<keyword evidence="4 9" id="KW-0812">Transmembrane</keyword>
<feature type="coiled-coil region" evidence="8">
    <location>
        <begin position="282"/>
        <end position="309"/>
    </location>
</feature>
<comment type="similarity">
    <text evidence="2">Belongs to the syntaxin family.</text>
</comment>
<dbReference type="Proteomes" id="UP001652625">
    <property type="component" value="Chromosome 09"/>
</dbReference>
<proteinExistence type="inferred from homology"/>
<gene>
    <name evidence="12" type="primary">LOC100215175</name>
</gene>
<sequence>MSTVRRRTKSVSKEEKYLYTPNYSSRDYKDTVENYSVSNIDSVDMSCRDRTVEFLSAVKSLQSRQVNGYKLNQRQNGRVVNPSQFTLLSRQISQDIGNTFSKLEKLAILAKQKSLFNDKPVEIQELTYIIKQDINHLNQQIASLQQIAQNKDSSSSKNVKTHSHTVVMSLQSKLANMSKDFKHVLEVRTENMKQQKNRREQFSQGALTDNMHISELSGSSLLNRPLGNNEAVALDMGPLLSQHKQDNDLNDEYIKSRATAMESIESTIVELGGIFQQLAHLVSEQEEQIKRIDSNVEDTEMNVEAAHSELLKYFQSISSNRWLIIKIFFVLIVFFVVFVLFMA</sequence>
<keyword evidence="6 8" id="KW-0175">Coiled coil</keyword>
<dbReference type="SUPFAM" id="SSF47661">
    <property type="entry name" value="t-snare proteins"/>
    <property type="match status" value="1"/>
</dbReference>
<dbReference type="InterPro" id="IPR045242">
    <property type="entry name" value="Syntaxin"/>
</dbReference>
<comment type="subcellular location">
    <subcellularLocation>
        <location evidence="1">Membrane</location>
        <topology evidence="1">Single-pass type IV membrane protein</topology>
    </subcellularLocation>
</comment>
<evidence type="ECO:0000256" key="2">
    <source>
        <dbReference type="ARBA" id="ARBA00009063"/>
    </source>
</evidence>
<evidence type="ECO:0000256" key="3">
    <source>
        <dbReference type="ARBA" id="ARBA00022448"/>
    </source>
</evidence>
<dbReference type="Pfam" id="PF05739">
    <property type="entry name" value="SNARE"/>
    <property type="match status" value="1"/>
</dbReference>
<dbReference type="PROSITE" id="PS50192">
    <property type="entry name" value="T_SNARE"/>
    <property type="match status" value="1"/>
</dbReference>
<evidence type="ECO:0000256" key="1">
    <source>
        <dbReference type="ARBA" id="ARBA00004211"/>
    </source>
</evidence>
<dbReference type="GeneID" id="100215175"/>
<evidence type="ECO:0000313" key="12">
    <source>
        <dbReference type="RefSeq" id="XP_065661595.1"/>
    </source>
</evidence>
<organism evidence="11 12">
    <name type="scientific">Hydra vulgaris</name>
    <name type="common">Hydra</name>
    <name type="synonym">Hydra attenuata</name>
    <dbReference type="NCBI Taxonomy" id="6087"/>
    <lineage>
        <taxon>Eukaryota</taxon>
        <taxon>Metazoa</taxon>
        <taxon>Cnidaria</taxon>
        <taxon>Hydrozoa</taxon>
        <taxon>Hydroidolina</taxon>
        <taxon>Anthoathecata</taxon>
        <taxon>Aplanulata</taxon>
        <taxon>Hydridae</taxon>
        <taxon>Hydra</taxon>
    </lineage>
</organism>
<keyword evidence="7 9" id="KW-0472">Membrane</keyword>
<name>A0ABM4CIM1_HYDVU</name>
<dbReference type="SMART" id="SM00397">
    <property type="entry name" value="t_SNARE"/>
    <property type="match status" value="1"/>
</dbReference>
<evidence type="ECO:0000259" key="10">
    <source>
        <dbReference type="PROSITE" id="PS50192"/>
    </source>
</evidence>
<dbReference type="PANTHER" id="PTHR19957:SF3">
    <property type="entry name" value="SYNTAXIN-5"/>
    <property type="match status" value="1"/>
</dbReference>
<evidence type="ECO:0000313" key="11">
    <source>
        <dbReference type="Proteomes" id="UP001652625"/>
    </source>
</evidence>
<protein>
    <submittedName>
        <fullName evidence="12">Syntaxin-5 isoform X2</fullName>
    </submittedName>
</protein>
<evidence type="ECO:0000256" key="9">
    <source>
        <dbReference type="SAM" id="Phobius"/>
    </source>
</evidence>
<keyword evidence="5 9" id="KW-1133">Transmembrane helix</keyword>
<dbReference type="InterPro" id="IPR010989">
    <property type="entry name" value="SNARE"/>
</dbReference>
<feature type="transmembrane region" description="Helical" evidence="9">
    <location>
        <begin position="322"/>
        <end position="342"/>
    </location>
</feature>
<dbReference type="InterPro" id="IPR021538">
    <property type="entry name" value="Syntaxin-5_N"/>
</dbReference>
<dbReference type="RefSeq" id="XP_065661595.1">
    <property type="nucleotide sequence ID" value="XM_065805523.1"/>
</dbReference>
<evidence type="ECO:0000256" key="6">
    <source>
        <dbReference type="ARBA" id="ARBA00023054"/>
    </source>
</evidence>
<evidence type="ECO:0000256" key="7">
    <source>
        <dbReference type="ARBA" id="ARBA00023136"/>
    </source>
</evidence>
<keyword evidence="11" id="KW-1185">Reference proteome</keyword>
<dbReference type="Gene3D" id="1.20.58.70">
    <property type="match status" value="1"/>
</dbReference>
<dbReference type="CDD" id="cd15844">
    <property type="entry name" value="SNARE_syntaxin5"/>
    <property type="match status" value="1"/>
</dbReference>
<accession>A0ABM4CIM1</accession>